<proteinExistence type="predicted"/>
<feature type="transmembrane region" description="Helical" evidence="1">
    <location>
        <begin position="12"/>
        <end position="31"/>
    </location>
</feature>
<dbReference type="PANTHER" id="PTHR33371">
    <property type="entry name" value="INTERMEMBRANE PHOSPHOLIPID TRANSPORT SYSTEM BINDING PROTEIN MLAD-RELATED"/>
    <property type="match status" value="1"/>
</dbReference>
<keyword evidence="1" id="KW-0812">Transmembrane</keyword>
<keyword evidence="1" id="KW-1133">Transmembrane helix</keyword>
<gene>
    <name evidence="3" type="ORF">Tasa_034_034</name>
</gene>
<protein>
    <submittedName>
        <fullName evidence="3">Toluene tolerance protein</fullName>
    </submittedName>
</protein>
<dbReference type="STRING" id="1231623.Tasa_034_034"/>
<evidence type="ECO:0000313" key="3">
    <source>
        <dbReference type="EMBL" id="GAN54950.1"/>
    </source>
</evidence>
<comment type="caution">
    <text evidence="3">The sequence shown here is derived from an EMBL/GenBank/DDBJ whole genome shotgun (WGS) entry which is preliminary data.</text>
</comment>
<sequence>MAANGESKGGGIVSGALVLVVAVGFAAYAGATQRAPIGDSVTMHGRFASANGLHVGANVALSGVIVGRVEGISLDSQSDLARVDFTVPRSLHLPDDTTLGIASPTMTADNALTINPGKSTTALPLGATISRTTDQVSLEQQVSDYIFGGGTLGN</sequence>
<keyword evidence="1" id="KW-0472">Membrane</keyword>
<reference evidence="3 4" key="1">
    <citation type="submission" date="2012-10" db="EMBL/GenBank/DDBJ databases">
        <title>Genome sequencing of Tanticharoenia sakaeratensis NBRC 103193.</title>
        <authorList>
            <person name="Azuma Y."/>
            <person name="Hadano H."/>
            <person name="Hirakawa H."/>
            <person name="Matsushita K."/>
        </authorList>
    </citation>
    <scope>NUCLEOTIDE SEQUENCE [LARGE SCALE GENOMIC DNA]</scope>
    <source>
        <strain evidence="3 4">NBRC 103193</strain>
    </source>
</reference>
<dbReference type="AlphaFoldDB" id="A0A0D6MNG8"/>
<dbReference type="PANTHER" id="PTHR33371:SF4">
    <property type="entry name" value="INTERMEMBRANE PHOSPHOLIPID TRANSPORT SYSTEM BINDING PROTEIN MLAD"/>
    <property type="match status" value="1"/>
</dbReference>
<dbReference type="InterPro" id="IPR003399">
    <property type="entry name" value="Mce/MlaD"/>
</dbReference>
<evidence type="ECO:0000259" key="2">
    <source>
        <dbReference type="Pfam" id="PF02470"/>
    </source>
</evidence>
<dbReference type="Pfam" id="PF02470">
    <property type="entry name" value="MlaD"/>
    <property type="match status" value="1"/>
</dbReference>
<keyword evidence="4" id="KW-1185">Reference proteome</keyword>
<dbReference type="OrthoDB" id="7164001at2"/>
<organism evidence="3 4">
    <name type="scientific">Tanticharoenia sakaeratensis NBRC 103193</name>
    <dbReference type="NCBI Taxonomy" id="1231623"/>
    <lineage>
        <taxon>Bacteria</taxon>
        <taxon>Pseudomonadati</taxon>
        <taxon>Pseudomonadota</taxon>
        <taxon>Alphaproteobacteria</taxon>
        <taxon>Acetobacterales</taxon>
        <taxon>Acetobacteraceae</taxon>
        <taxon>Tanticharoenia</taxon>
    </lineage>
</organism>
<dbReference type="EMBL" id="BALE01000034">
    <property type="protein sequence ID" value="GAN54950.1"/>
    <property type="molecule type" value="Genomic_DNA"/>
</dbReference>
<dbReference type="Proteomes" id="UP000032679">
    <property type="component" value="Unassembled WGS sequence"/>
</dbReference>
<evidence type="ECO:0000313" key="4">
    <source>
        <dbReference type="Proteomes" id="UP000032679"/>
    </source>
</evidence>
<evidence type="ECO:0000256" key="1">
    <source>
        <dbReference type="SAM" id="Phobius"/>
    </source>
</evidence>
<accession>A0A0D6MNG8</accession>
<name>A0A0D6MNG8_9PROT</name>
<dbReference type="InterPro" id="IPR052336">
    <property type="entry name" value="MlaD_Phospholipid_Transporter"/>
</dbReference>
<feature type="domain" description="Mce/MlaD" evidence="2">
    <location>
        <begin position="40"/>
        <end position="117"/>
    </location>
</feature>